<sequence length="60" mass="6426">MAEETQPYRFITHTSEVGHTLVIGQIGSGKTVFAELAKQWETGHPGGSISIAQADDIEGK</sequence>
<evidence type="ECO:0000313" key="1">
    <source>
        <dbReference type="EMBL" id="RXV64543.1"/>
    </source>
</evidence>
<dbReference type="OrthoDB" id="9816422at2"/>
<dbReference type="AlphaFoldDB" id="A0A4Q2A5T2"/>
<comment type="caution">
    <text evidence="1">The sequence shown here is derived from an EMBL/GenBank/DDBJ whole genome shotgun (WGS) entry which is preliminary data.</text>
</comment>
<organism evidence="1 2">
    <name type="scientific">Burkholderia stabilis</name>
    <dbReference type="NCBI Taxonomy" id="95485"/>
    <lineage>
        <taxon>Bacteria</taxon>
        <taxon>Pseudomonadati</taxon>
        <taxon>Pseudomonadota</taxon>
        <taxon>Betaproteobacteria</taxon>
        <taxon>Burkholderiales</taxon>
        <taxon>Burkholderiaceae</taxon>
        <taxon>Burkholderia</taxon>
        <taxon>Burkholderia cepacia complex</taxon>
    </lineage>
</organism>
<evidence type="ECO:0000313" key="2">
    <source>
        <dbReference type="Proteomes" id="UP000289650"/>
    </source>
</evidence>
<dbReference type="EMBL" id="QWEX01000004">
    <property type="protein sequence ID" value="RXV64543.1"/>
    <property type="molecule type" value="Genomic_DNA"/>
</dbReference>
<proteinExistence type="predicted"/>
<gene>
    <name evidence="1" type="ORF">D1006_40235</name>
</gene>
<protein>
    <submittedName>
        <fullName evidence="1">Uncharacterized protein</fullName>
    </submittedName>
</protein>
<reference evidence="1 2" key="1">
    <citation type="submission" date="2018-08" db="EMBL/GenBank/DDBJ databases">
        <title>Mountain-cultivated ginseng endophyte, Burkholderia stabilis and its activity against ginseng root rot disease.</title>
        <authorList>
            <person name="Tapan Kumar M."/>
            <person name="Bae H."/>
            <person name="Shanmugam G."/>
            <person name="Jeon J."/>
        </authorList>
    </citation>
    <scope>NUCLEOTIDE SEQUENCE [LARGE SCALE GENOMIC DNA]</scope>
    <source>
        <strain evidence="1 2">EB159</strain>
    </source>
</reference>
<dbReference type="RefSeq" id="WP_129518637.1">
    <property type="nucleotide sequence ID" value="NZ_QWEX01000004.1"/>
</dbReference>
<name>A0A4Q2A5T2_9BURK</name>
<dbReference type="Proteomes" id="UP000289650">
    <property type="component" value="Unassembled WGS sequence"/>
</dbReference>
<accession>A0A4Q2A5T2</accession>